<name>A0A0A8K729_9HYPH</name>
<dbReference type="RefSeq" id="WP_045369015.1">
    <property type="nucleotide sequence ID" value="NZ_AP014648.1"/>
</dbReference>
<dbReference type="KEGG" id="mcg:GL4_3324"/>
<keyword evidence="3" id="KW-1185">Reference proteome</keyword>
<dbReference type="EMBL" id="AP014648">
    <property type="protein sequence ID" value="BAQ18748.1"/>
    <property type="molecule type" value="Genomic_DNA"/>
</dbReference>
<organism evidence="2 3">
    <name type="scientific">Methyloceanibacter caenitepidi</name>
    <dbReference type="NCBI Taxonomy" id="1384459"/>
    <lineage>
        <taxon>Bacteria</taxon>
        <taxon>Pseudomonadati</taxon>
        <taxon>Pseudomonadota</taxon>
        <taxon>Alphaproteobacteria</taxon>
        <taxon>Hyphomicrobiales</taxon>
        <taxon>Hyphomicrobiaceae</taxon>
        <taxon>Methyloceanibacter</taxon>
    </lineage>
</organism>
<feature type="transmembrane region" description="Helical" evidence="1">
    <location>
        <begin position="28"/>
        <end position="55"/>
    </location>
</feature>
<accession>A0A0A8K729</accession>
<evidence type="ECO:0000313" key="3">
    <source>
        <dbReference type="Proteomes" id="UP000031643"/>
    </source>
</evidence>
<dbReference type="HOGENOM" id="CLU_2001188_0_0_5"/>
<gene>
    <name evidence="2" type="ORF">GL4_3324</name>
</gene>
<dbReference type="Proteomes" id="UP000031643">
    <property type="component" value="Chromosome"/>
</dbReference>
<proteinExistence type="predicted"/>
<protein>
    <submittedName>
        <fullName evidence="2">Uncharacterized protein</fullName>
    </submittedName>
</protein>
<evidence type="ECO:0000313" key="2">
    <source>
        <dbReference type="EMBL" id="BAQ18748.1"/>
    </source>
</evidence>
<dbReference type="AlphaFoldDB" id="A0A0A8K729"/>
<feature type="transmembrane region" description="Helical" evidence="1">
    <location>
        <begin position="67"/>
        <end position="93"/>
    </location>
</feature>
<evidence type="ECO:0000256" key="1">
    <source>
        <dbReference type="SAM" id="Phobius"/>
    </source>
</evidence>
<reference evidence="2 3" key="1">
    <citation type="submission" date="2014-09" db="EMBL/GenBank/DDBJ databases">
        <title>Genome sequencing of Methyloceanibacter caenitepidi Gela4.</title>
        <authorList>
            <person name="Takeuchi M."/>
            <person name="Susumu S."/>
            <person name="Kamagata Y."/>
            <person name="Oshima K."/>
            <person name="Hattori M."/>
            <person name="Iwasaki W."/>
        </authorList>
    </citation>
    <scope>NUCLEOTIDE SEQUENCE [LARGE SCALE GENOMIC DNA]</scope>
    <source>
        <strain evidence="2 3">Gela4</strain>
    </source>
</reference>
<sequence length="124" mass="12558">MPEDSCDAALEELAQRELELSDAYGTMVALAAASAVSVFAFLAAVGILVLTLGILGTPAGPLGWTMVVGVGVVAALSGAVAVFGLAALVSAYANWEAAKRRRLQAYAAVQAKCPADRTPPPPST</sequence>
<keyword evidence="1" id="KW-0472">Membrane</keyword>
<dbReference type="STRING" id="1384459.GL4_3324"/>
<keyword evidence="1" id="KW-0812">Transmembrane</keyword>
<keyword evidence="1" id="KW-1133">Transmembrane helix</keyword>